<dbReference type="RefSeq" id="XP_016448712.1">
    <property type="nucleotide sequence ID" value="XM_016593226.1"/>
</dbReference>
<dbReference type="PaxDb" id="4097-A0A1S3Y9Q8"/>
<proteinExistence type="predicted"/>
<dbReference type="STRING" id="4097.A0A1S3Y9Q8"/>
<evidence type="ECO:0000313" key="1">
    <source>
        <dbReference type="RefSeq" id="XP_016448712.1"/>
    </source>
</evidence>
<protein>
    <recommendedName>
        <fullName evidence="2">Reverse transcriptase Ty1/copia-type domain-containing protein</fullName>
    </recommendedName>
</protein>
<reference evidence="1" key="1">
    <citation type="submission" date="2025-08" db="UniProtKB">
        <authorList>
            <consortium name="RefSeq"/>
        </authorList>
    </citation>
    <scope>IDENTIFICATION</scope>
</reference>
<sequence length="265" mass="30014">MVTMRTALSIAGSKGCPLFQMDVNNALLQGDLYEEVYMHLPQGFHKQWEKKSTYDHSLFTKNQGQSMVIVLVYVDDLLIIGNCSRLVEDAKLTLQQVQNERLGGVEIFPRSRSDEIQGSHNPPNYPNQTIIKRKLYIVFTHNDSDWASCHNTRRSVTGFVVKLGNSLISWKSKKQQTISRSSAEAEYKSMSAMVSEITWLTGLLADLGVSVYIPVQLFSKSRAAIQIASNPIFHERTKHIEIDCYYVRDEIKSGLIVPHFVPSSM</sequence>
<name>A0A1S3Y9Q8_TOBAC</name>
<dbReference type="PANTHER" id="PTHR11439">
    <property type="entry name" value="GAG-POL-RELATED RETROTRANSPOSON"/>
    <property type="match status" value="1"/>
</dbReference>
<dbReference type="KEGG" id="nta:107773803"/>
<gene>
    <name evidence="1" type="primary">LOC107773803</name>
</gene>
<dbReference type="AlphaFoldDB" id="A0A1S3Y9Q8"/>
<dbReference type="CDD" id="cd09272">
    <property type="entry name" value="RNase_HI_RT_Ty1"/>
    <property type="match status" value="1"/>
</dbReference>
<dbReference type="PANTHER" id="PTHR11439:SF499">
    <property type="entry name" value="PPC DOMAIN-CONTAINING PROTEIN"/>
    <property type="match status" value="1"/>
</dbReference>
<dbReference type="OrthoDB" id="1731766at2759"/>
<organism evidence="1">
    <name type="scientific">Nicotiana tabacum</name>
    <name type="common">Common tobacco</name>
    <dbReference type="NCBI Taxonomy" id="4097"/>
    <lineage>
        <taxon>Eukaryota</taxon>
        <taxon>Viridiplantae</taxon>
        <taxon>Streptophyta</taxon>
        <taxon>Embryophyta</taxon>
        <taxon>Tracheophyta</taxon>
        <taxon>Spermatophyta</taxon>
        <taxon>Magnoliopsida</taxon>
        <taxon>eudicotyledons</taxon>
        <taxon>Gunneridae</taxon>
        <taxon>Pentapetalae</taxon>
        <taxon>asterids</taxon>
        <taxon>lamiids</taxon>
        <taxon>Solanales</taxon>
        <taxon>Solanaceae</taxon>
        <taxon>Nicotianoideae</taxon>
        <taxon>Nicotianeae</taxon>
        <taxon>Nicotiana</taxon>
    </lineage>
</organism>
<dbReference type="InterPro" id="IPR043502">
    <property type="entry name" value="DNA/RNA_pol_sf"/>
</dbReference>
<evidence type="ECO:0008006" key="2">
    <source>
        <dbReference type="Google" id="ProtNLM"/>
    </source>
</evidence>
<dbReference type="SUPFAM" id="SSF56672">
    <property type="entry name" value="DNA/RNA polymerases"/>
    <property type="match status" value="1"/>
</dbReference>
<accession>A0A1S3Y9Q8</accession>